<evidence type="ECO:0000313" key="2">
    <source>
        <dbReference type="Proteomes" id="UP000018296"/>
    </source>
</evidence>
<proteinExistence type="predicted"/>
<dbReference type="AlphaFoldDB" id="V6IZQ0"/>
<dbReference type="EMBL" id="AWTC01000003">
    <property type="protein sequence ID" value="EST12980.1"/>
    <property type="molecule type" value="Genomic_DNA"/>
</dbReference>
<name>V6IZQ0_9BACL</name>
<reference evidence="1 2" key="1">
    <citation type="journal article" date="2013" name="Genome Announc.">
        <title>Genome Sequence of Sporolactobacillus laevolacticus DSM442, an Efficient Polymer-Grade D-Lactate Producer from Agricultural Waste Cottonseed as a Nitrogen Source.</title>
        <authorList>
            <person name="Wang H."/>
            <person name="Wang L."/>
            <person name="Ju J."/>
            <person name="Yu B."/>
            <person name="Ma Y."/>
        </authorList>
    </citation>
    <scope>NUCLEOTIDE SEQUENCE [LARGE SCALE GENOMIC DNA]</scope>
    <source>
        <strain evidence="1 2">DSM 442</strain>
    </source>
</reference>
<dbReference type="Proteomes" id="UP000018296">
    <property type="component" value="Unassembled WGS sequence"/>
</dbReference>
<comment type="caution">
    <text evidence="1">The sequence shown here is derived from an EMBL/GenBank/DDBJ whole genome shotgun (WGS) entry which is preliminary data.</text>
</comment>
<accession>V6IZQ0</accession>
<evidence type="ECO:0000313" key="1">
    <source>
        <dbReference type="EMBL" id="EST12980.1"/>
    </source>
</evidence>
<organism evidence="1 2">
    <name type="scientific">Sporolactobacillus laevolacticus DSM 442</name>
    <dbReference type="NCBI Taxonomy" id="1395513"/>
    <lineage>
        <taxon>Bacteria</taxon>
        <taxon>Bacillati</taxon>
        <taxon>Bacillota</taxon>
        <taxon>Bacilli</taxon>
        <taxon>Bacillales</taxon>
        <taxon>Sporolactobacillaceae</taxon>
        <taxon>Sporolactobacillus</taxon>
    </lineage>
</organism>
<sequence>MLNKRYLARVFQIKNFDKVRLYEPNRDFFDTKIM</sequence>
<gene>
    <name evidence="1" type="ORF">P343_04525</name>
</gene>
<protein>
    <submittedName>
        <fullName evidence="1">Uncharacterized protein</fullName>
    </submittedName>
</protein>
<keyword evidence="2" id="KW-1185">Reference proteome</keyword>